<feature type="non-terminal residue" evidence="8">
    <location>
        <position position="104"/>
    </location>
</feature>
<evidence type="ECO:0000259" key="7">
    <source>
        <dbReference type="PROSITE" id="PS50923"/>
    </source>
</evidence>
<dbReference type="Gene3D" id="2.10.70.10">
    <property type="entry name" value="Complement Module, domain 1"/>
    <property type="match status" value="1"/>
</dbReference>
<gene>
    <name evidence="8" type="primary">ORF25128</name>
</gene>
<evidence type="ECO:0000256" key="4">
    <source>
        <dbReference type="ARBA" id="ARBA00023157"/>
    </source>
</evidence>
<dbReference type="PANTHER" id="PTHR46393:SF7">
    <property type="entry name" value="COMPLEMENT C2"/>
    <property type="match status" value="1"/>
</dbReference>
<keyword evidence="1 6" id="KW-0768">Sushi</keyword>
<keyword evidence="5" id="KW-0325">Glycoprotein</keyword>
<reference evidence="8" key="1">
    <citation type="submission" date="2014-12" db="EMBL/GenBank/DDBJ databases">
        <title>Insight into the proteome of Arion vulgaris.</title>
        <authorList>
            <person name="Aradska J."/>
            <person name="Bulat T."/>
            <person name="Smidak R."/>
            <person name="Sarate P."/>
            <person name="Gangsoo J."/>
            <person name="Sialana F."/>
            <person name="Bilban M."/>
            <person name="Lubec G."/>
        </authorList>
    </citation>
    <scope>NUCLEOTIDE SEQUENCE</scope>
    <source>
        <tissue evidence="8">Skin</tissue>
    </source>
</reference>
<dbReference type="CDD" id="cd00033">
    <property type="entry name" value="CCP"/>
    <property type="match status" value="1"/>
</dbReference>
<dbReference type="PANTHER" id="PTHR46393">
    <property type="entry name" value="SUSHI DOMAIN-CONTAINING PROTEIN"/>
    <property type="match status" value="1"/>
</dbReference>
<keyword evidence="4 6" id="KW-1015">Disulfide bond</keyword>
<evidence type="ECO:0000256" key="5">
    <source>
        <dbReference type="ARBA" id="ARBA00023180"/>
    </source>
</evidence>
<protein>
    <recommendedName>
        <fullName evidence="7">Sushi domain-containing protein</fullName>
    </recommendedName>
</protein>
<dbReference type="InterPro" id="IPR000436">
    <property type="entry name" value="Sushi_SCR_CCP_dom"/>
</dbReference>
<dbReference type="InterPro" id="IPR035976">
    <property type="entry name" value="Sushi/SCR/CCP_sf"/>
</dbReference>
<feature type="non-terminal residue" evidence="8">
    <location>
        <position position="1"/>
    </location>
</feature>
<dbReference type="PROSITE" id="PS50923">
    <property type="entry name" value="SUSHI"/>
    <property type="match status" value="2"/>
</dbReference>
<evidence type="ECO:0000256" key="6">
    <source>
        <dbReference type="PROSITE-ProRule" id="PRU00302"/>
    </source>
</evidence>
<evidence type="ECO:0000256" key="2">
    <source>
        <dbReference type="ARBA" id="ARBA00022729"/>
    </source>
</evidence>
<keyword evidence="3" id="KW-0677">Repeat</keyword>
<evidence type="ECO:0000256" key="1">
    <source>
        <dbReference type="ARBA" id="ARBA00022659"/>
    </source>
</evidence>
<sequence>ECHNGWRTFGDSERICNHNGVWSGTRTWCVENHCPALVLSPGLIITPTSCGLEVQIAGAVCMYLCSAGYDFVGPQQVVCTEQGTWDNSTPPVCVDTESPSITCP</sequence>
<keyword evidence="2" id="KW-0732">Signal</keyword>
<proteinExistence type="predicted"/>
<feature type="domain" description="Sushi" evidence="7">
    <location>
        <begin position="1"/>
        <end position="31"/>
    </location>
</feature>
<feature type="disulfide bond" evidence="6">
    <location>
        <begin position="2"/>
        <end position="29"/>
    </location>
</feature>
<organism evidence="8">
    <name type="scientific">Arion vulgaris</name>
    <dbReference type="NCBI Taxonomy" id="1028688"/>
    <lineage>
        <taxon>Eukaryota</taxon>
        <taxon>Metazoa</taxon>
        <taxon>Spiralia</taxon>
        <taxon>Lophotrochozoa</taxon>
        <taxon>Mollusca</taxon>
        <taxon>Gastropoda</taxon>
        <taxon>Heterobranchia</taxon>
        <taxon>Euthyneura</taxon>
        <taxon>Panpulmonata</taxon>
        <taxon>Eupulmonata</taxon>
        <taxon>Stylommatophora</taxon>
        <taxon>Helicina</taxon>
        <taxon>Arionoidea</taxon>
        <taxon>Arionidae</taxon>
        <taxon>Arion</taxon>
    </lineage>
</organism>
<dbReference type="SMART" id="SM00032">
    <property type="entry name" value="CCP"/>
    <property type="match status" value="1"/>
</dbReference>
<dbReference type="AlphaFoldDB" id="A0A0B6YIR0"/>
<dbReference type="SUPFAM" id="SSF57535">
    <property type="entry name" value="Complement control module/SCR domain"/>
    <property type="match status" value="2"/>
</dbReference>
<accession>A0A0B6YIR0</accession>
<evidence type="ECO:0000256" key="3">
    <source>
        <dbReference type="ARBA" id="ARBA00022737"/>
    </source>
</evidence>
<feature type="domain" description="Sushi" evidence="7">
    <location>
        <begin position="32"/>
        <end position="95"/>
    </location>
</feature>
<evidence type="ECO:0000313" key="8">
    <source>
        <dbReference type="EMBL" id="CEK55405.1"/>
    </source>
</evidence>
<dbReference type="EMBL" id="HACG01008540">
    <property type="protein sequence ID" value="CEK55405.1"/>
    <property type="molecule type" value="Transcribed_RNA"/>
</dbReference>
<dbReference type="Pfam" id="PF00084">
    <property type="entry name" value="Sushi"/>
    <property type="match status" value="1"/>
</dbReference>
<comment type="caution">
    <text evidence="6">Lacks conserved residue(s) required for the propagation of feature annotation.</text>
</comment>
<name>A0A0B6YIR0_9EUPU</name>